<protein>
    <submittedName>
        <fullName evidence="1">9970_t:CDS:1</fullName>
    </submittedName>
</protein>
<sequence length="40" mass="4811">MLEPNEMELSDKIDPEEYEDKDLIDQSLYINSWRMPGRLP</sequence>
<feature type="non-terminal residue" evidence="1">
    <location>
        <position position="40"/>
    </location>
</feature>
<comment type="caution">
    <text evidence="1">The sequence shown here is derived from an EMBL/GenBank/DDBJ whole genome shotgun (WGS) entry which is preliminary data.</text>
</comment>
<evidence type="ECO:0000313" key="1">
    <source>
        <dbReference type="EMBL" id="CAG8463243.1"/>
    </source>
</evidence>
<proteinExistence type="predicted"/>
<reference evidence="1" key="1">
    <citation type="submission" date="2021-06" db="EMBL/GenBank/DDBJ databases">
        <authorList>
            <person name="Kallberg Y."/>
            <person name="Tangrot J."/>
            <person name="Rosling A."/>
        </authorList>
    </citation>
    <scope>NUCLEOTIDE SEQUENCE</scope>
    <source>
        <strain evidence="1">MT106</strain>
    </source>
</reference>
<organism evidence="1 2">
    <name type="scientific">Ambispora gerdemannii</name>
    <dbReference type="NCBI Taxonomy" id="144530"/>
    <lineage>
        <taxon>Eukaryota</taxon>
        <taxon>Fungi</taxon>
        <taxon>Fungi incertae sedis</taxon>
        <taxon>Mucoromycota</taxon>
        <taxon>Glomeromycotina</taxon>
        <taxon>Glomeromycetes</taxon>
        <taxon>Archaeosporales</taxon>
        <taxon>Ambisporaceae</taxon>
        <taxon>Ambispora</taxon>
    </lineage>
</organism>
<dbReference type="Proteomes" id="UP000789831">
    <property type="component" value="Unassembled WGS sequence"/>
</dbReference>
<evidence type="ECO:0000313" key="2">
    <source>
        <dbReference type="Proteomes" id="UP000789831"/>
    </source>
</evidence>
<keyword evidence="2" id="KW-1185">Reference proteome</keyword>
<dbReference type="EMBL" id="CAJVPL010000194">
    <property type="protein sequence ID" value="CAG8463243.1"/>
    <property type="molecule type" value="Genomic_DNA"/>
</dbReference>
<accession>A0A9N8Z234</accession>
<dbReference type="AlphaFoldDB" id="A0A9N8Z234"/>
<gene>
    <name evidence="1" type="ORF">AGERDE_LOCUS2364</name>
</gene>
<name>A0A9N8Z234_9GLOM</name>